<keyword evidence="5" id="KW-1185">Reference proteome</keyword>
<feature type="transmembrane region" description="Helical" evidence="3">
    <location>
        <begin position="1416"/>
        <end position="1439"/>
    </location>
</feature>
<keyword evidence="3" id="KW-1133">Transmembrane helix</keyword>
<organism evidence="5 6">
    <name type="scientific">Galeopterus variegatus</name>
    <name type="common">Malayan flying lemur</name>
    <name type="synonym">Cynocephalus variegatus</name>
    <dbReference type="NCBI Taxonomy" id="482537"/>
    <lineage>
        <taxon>Eukaryota</taxon>
        <taxon>Metazoa</taxon>
        <taxon>Chordata</taxon>
        <taxon>Craniata</taxon>
        <taxon>Vertebrata</taxon>
        <taxon>Euteleostomi</taxon>
        <taxon>Mammalia</taxon>
        <taxon>Eutheria</taxon>
        <taxon>Euarchontoglires</taxon>
        <taxon>Dermoptera</taxon>
        <taxon>Cynocephalidae</taxon>
        <taxon>Galeopterus</taxon>
    </lineage>
</organism>
<dbReference type="Proteomes" id="UP000694923">
    <property type="component" value="Unplaced"/>
</dbReference>
<dbReference type="InterPro" id="IPR036116">
    <property type="entry name" value="FN3_sf"/>
</dbReference>
<dbReference type="SMART" id="SM00060">
    <property type="entry name" value="FN3"/>
    <property type="match status" value="12"/>
</dbReference>
<feature type="domain" description="Fibronectin type-III" evidence="4">
    <location>
        <begin position="713"/>
        <end position="811"/>
    </location>
</feature>
<dbReference type="RefSeq" id="XP_008577419.1">
    <property type="nucleotide sequence ID" value="XM_008579197.1"/>
</dbReference>
<dbReference type="PANTHER" id="PTHR13817:SF55">
    <property type="entry name" value="PROTEIN SIDEKICK-1"/>
    <property type="match status" value="1"/>
</dbReference>
<name>A0ABM0R9X8_GALVR</name>
<keyword evidence="1" id="KW-0677">Repeat</keyword>
<dbReference type="Pfam" id="PF00041">
    <property type="entry name" value="fn3"/>
    <property type="match status" value="12"/>
</dbReference>
<sequence length="1596" mass="176191">PTAPPQNVQTEAVNSTTIQFLWNPPPQQFINGINQGYKLLAWPADVSEAITVVTIAPDFHGVHHGYITNLKKFTAYFTSVLCFTTPGDGPPSTPQLVWTHEDKPGAVGHLSFTEILDTSLKVSWQEPLEKNGIITGYQISWEVYGKNDSRLTHTLNSTTHEYKIKGLSSLTTYTIDVAAVTAVGTGLLTSSTISSGVPPDLPGAPSNLVISNISPRSATLQFRPGYDGKTSISRWIVEGQVGAIGDEEEWVSLYEEENEPDAQTLEIPNLTPYTQYRFRMRQVNIVGPSPFSQSSRVIQTLQAPPDVAPNSITVRTASETSLRLRWVPLPDSQYNGNPESVGYRIKYWRSDLQSSALAQVINDRLEREFTIEELEEWTEYELQMQAFNAVGSGPWSEVVRGRTRESVPSAAPENVSAEAVSSTQILLTWASVPEQDQNGLILGYKVLYRAKDLDSEPRSHVVRGNHTQSVLLAGLRKFVLYELQVLAFTRIGNGIPSSPIIIERTKDDAPGPPVRLVFPEVRLTSVRIVWQPPEEPNGIILGYQIAYRLASSSPNTFTTVEVGATVRQFTATELAPESAYIFRLSAKTRQGWGEPLEATVITTEKRERPAPPRELLVPQAEVTARSLRLQWVPGSDGASPIRYFTVQVRELPRGEWQTYSSSISHEATACEVERLRPFTSYKLRLKATNDIGDSDFSLETEAVTTLQDVPGEPPGSVSATPHTTSSVLIQWQPPRDESLNGLLQGYRIYYRELEYEAGSSTEAKTLKSPSALRTELTACAPPQSKPWHSSEDSPAAIKPPRDESLNGLLQGYRIYYRELEYEAGSSTEAKTLKSPSALRTELTAQSSFKTVNSSSTLTTYELTRLKKYRRYEVIMTAYNIIGESPASAPVEVFVGEAMLKLYPQNVQVTPLTASQLEVTWDPPPPESQNGNIQGYKIYYWEADSQNETEKMKVLFLPEPMVKLKNLTSHTKYLVSISAFNAAGDGPKSDPRQGCTHQAAPGAPSFLAFSEITSTTLNVSWGEPTTANGILQGYRVVYEPLAPVQGVSKVVTVDVKGNWQRWLKVRDLTKGVTYFFRVQARTITYGPELQANVTAGPAEGSPGSPRDVLVTKSASELTLQWTEGNAGTAPTTGYIIEARPSDEGLWDMFVKDIPRSATSYTVSLEKLRQGVTYEFRVVAVNEVGYGEPSSPSTAVSAQVEAPFYEEWWFLLVMALSSLIIILLVVFTLVLHGQNKKYKNCGTGKSISNMEESVTLDNGGFAALELNSRHLNVKSTFSKKNGTRSPPRPSPGGLHYSDEDICNKYNGAVLTESVNLKEKSVDASESESPSQAIFEFRHAPHFSPALNKDQTKDEGLWDMFVKDIPRSATSYTVSLEKLRQGVTYEFRVVAVNEVGYGEPSSPSTAVSAQVEAPFYEEWWFLLVMALSSLIIILLVVFTLVLHGQNKKYKNCGTGKSISNMEESVTLDNGGFAALELNSRHLNVKSTFSKKNGTRSPPRPSPGGLHYSDEDICNKYNGAVLTESVNLKEKSVDASESEATDSDYEDALPKHSFVNHYMSDPTYYNSWKRRPQGGRGPAPHRSGIFKGLPAIAVENPGLV</sequence>
<feature type="non-terminal residue" evidence="6">
    <location>
        <position position="1"/>
    </location>
</feature>
<feature type="domain" description="Fibronectin type-III" evidence="4">
    <location>
        <begin position="611"/>
        <end position="708"/>
    </location>
</feature>
<reference evidence="6" key="1">
    <citation type="submission" date="2025-08" db="UniProtKB">
        <authorList>
            <consortium name="RefSeq"/>
        </authorList>
    </citation>
    <scope>IDENTIFICATION</scope>
</reference>
<keyword evidence="3" id="KW-0812">Transmembrane</keyword>
<feature type="domain" description="Fibronectin type-III" evidence="4">
    <location>
        <begin position="902"/>
        <end position="998"/>
    </location>
</feature>
<dbReference type="InterPro" id="IPR013783">
    <property type="entry name" value="Ig-like_fold"/>
</dbReference>
<feature type="domain" description="Fibronectin type-III" evidence="4">
    <location>
        <begin position="512"/>
        <end position="606"/>
    </location>
</feature>
<evidence type="ECO:0000256" key="1">
    <source>
        <dbReference type="ARBA" id="ARBA00022737"/>
    </source>
</evidence>
<dbReference type="Gene3D" id="2.60.40.10">
    <property type="entry name" value="Immunoglobulins"/>
    <property type="match status" value="13"/>
</dbReference>
<feature type="region of interest" description="Disordered" evidence="2">
    <location>
        <begin position="1483"/>
        <end position="1506"/>
    </location>
</feature>
<proteinExistence type="predicted"/>
<feature type="region of interest" description="Disordered" evidence="2">
    <location>
        <begin position="1273"/>
        <end position="1296"/>
    </location>
</feature>
<dbReference type="GeneID" id="103595738"/>
<keyword evidence="3" id="KW-0472">Membrane</keyword>
<accession>A0ABM0R9X8</accession>
<dbReference type="SUPFAM" id="SSF49265">
    <property type="entry name" value="Fibronectin type III"/>
    <property type="match status" value="7"/>
</dbReference>
<gene>
    <name evidence="6" type="primary">LOC103595738</name>
</gene>
<evidence type="ECO:0000313" key="6">
    <source>
        <dbReference type="RefSeq" id="XP_008577419.1"/>
    </source>
</evidence>
<feature type="region of interest" description="Disordered" evidence="2">
    <location>
        <begin position="780"/>
        <end position="802"/>
    </location>
</feature>
<feature type="domain" description="Fibronectin type-III" evidence="4">
    <location>
        <begin position="411"/>
        <end position="508"/>
    </location>
</feature>
<evidence type="ECO:0000256" key="2">
    <source>
        <dbReference type="SAM" id="MobiDB-lite"/>
    </source>
</evidence>
<dbReference type="InterPro" id="IPR050964">
    <property type="entry name" value="Striated_Muscle_Regulatory"/>
</dbReference>
<feature type="domain" description="Fibronectin type-III" evidence="4">
    <location>
        <begin position="204"/>
        <end position="303"/>
    </location>
</feature>
<feature type="domain" description="Fibronectin type-III" evidence="4">
    <location>
        <begin position="1310"/>
        <end position="1408"/>
    </location>
</feature>
<dbReference type="CDD" id="cd00063">
    <property type="entry name" value="FN3"/>
    <property type="match status" value="13"/>
</dbReference>
<feature type="domain" description="Fibronectin type-III" evidence="4">
    <location>
        <begin position="1002"/>
        <end position="1097"/>
    </location>
</feature>
<evidence type="ECO:0000313" key="5">
    <source>
        <dbReference type="Proteomes" id="UP000694923"/>
    </source>
</evidence>
<feature type="domain" description="Fibronectin type-III" evidence="4">
    <location>
        <begin position="308"/>
        <end position="406"/>
    </location>
</feature>
<dbReference type="InterPro" id="IPR003961">
    <property type="entry name" value="FN3_dom"/>
</dbReference>
<feature type="domain" description="Fibronectin type-III" evidence="4">
    <location>
        <begin position="1100"/>
        <end position="1198"/>
    </location>
</feature>
<evidence type="ECO:0000259" key="4">
    <source>
        <dbReference type="PROSITE" id="PS50853"/>
    </source>
</evidence>
<dbReference type="PROSITE" id="PS50853">
    <property type="entry name" value="FN3"/>
    <property type="match status" value="12"/>
</dbReference>
<feature type="domain" description="Fibronectin type-III" evidence="4">
    <location>
        <begin position="106"/>
        <end position="200"/>
    </location>
</feature>
<feature type="domain" description="Fibronectin type-III" evidence="4">
    <location>
        <begin position="4"/>
        <end position="102"/>
    </location>
</feature>
<dbReference type="PANTHER" id="PTHR13817">
    <property type="entry name" value="TITIN"/>
    <property type="match status" value="1"/>
</dbReference>
<feature type="transmembrane region" description="Helical" evidence="3">
    <location>
        <begin position="1206"/>
        <end position="1229"/>
    </location>
</feature>
<protein>
    <submittedName>
        <fullName evidence="6">Protein sidekick-1-like</fullName>
    </submittedName>
</protein>
<evidence type="ECO:0000256" key="3">
    <source>
        <dbReference type="SAM" id="Phobius"/>
    </source>
</evidence>
<dbReference type="PRINTS" id="PR00014">
    <property type="entry name" value="FNTYPEIII"/>
</dbReference>